<dbReference type="KEGG" id="noa:BKM31_16035"/>
<dbReference type="AlphaFoldDB" id="A0A1U9ZXY0"/>
<accession>A0A1U9ZXY0</accession>
<dbReference type="STRING" id="1909395.BKM31_16035"/>
<dbReference type="EMBL" id="CP017717">
    <property type="protein sequence ID" value="AQZ62769.1"/>
    <property type="molecule type" value="Genomic_DNA"/>
</dbReference>
<evidence type="ECO:0000313" key="1">
    <source>
        <dbReference type="EMBL" id="AQZ62769.1"/>
    </source>
</evidence>
<gene>
    <name evidence="1" type="ORF">BKM31_16035</name>
</gene>
<sequence length="142" mass="16216">MTDYPIYRKGDEVEIVRRGVIVVVDPKDPARFGVGRPGQFGADSYFRTDNDGVRHRLVTAAEWPPLPEDVWRDRNGKRWEAVEIDCRECTADGHACEDGYVALKSEFGAWYPGNLQLTQAHRYYGPFSLEQPGPRRGQERTC</sequence>
<evidence type="ECO:0000313" key="2">
    <source>
        <dbReference type="Proteomes" id="UP000190797"/>
    </source>
</evidence>
<keyword evidence="2" id="KW-1185">Reference proteome</keyword>
<protein>
    <submittedName>
        <fullName evidence="1">Uncharacterized protein</fullName>
    </submittedName>
</protein>
<organism evidence="1 2">
    <name type="scientific">[Actinomadura] parvosata subsp. kistnae</name>
    <dbReference type="NCBI Taxonomy" id="1909395"/>
    <lineage>
        <taxon>Bacteria</taxon>
        <taxon>Bacillati</taxon>
        <taxon>Actinomycetota</taxon>
        <taxon>Actinomycetes</taxon>
        <taxon>Streptosporangiales</taxon>
        <taxon>Streptosporangiaceae</taxon>
        <taxon>Nonomuraea</taxon>
    </lineage>
</organism>
<dbReference type="Proteomes" id="UP000190797">
    <property type="component" value="Chromosome"/>
</dbReference>
<reference evidence="2" key="1">
    <citation type="journal article" date="2017" name="Med. Chem. Commun.">
        <title>Nonomuraea sp. ATCC 55076 harbours the largest actinomycete chromosome to date and the kistamicin biosynthetic gene cluster.</title>
        <authorList>
            <person name="Nazari B."/>
            <person name="Forneris C.C."/>
            <person name="Gibson M.I."/>
            <person name="Moon K."/>
            <person name="Schramma K.R."/>
            <person name="Seyedsayamdost M.R."/>
        </authorList>
    </citation>
    <scope>NUCLEOTIDE SEQUENCE [LARGE SCALE GENOMIC DNA]</scope>
    <source>
        <strain evidence="2">ATCC 55076</strain>
    </source>
</reference>
<proteinExistence type="predicted"/>
<name>A0A1U9ZXY0_9ACTN</name>